<dbReference type="AlphaFoldDB" id="A0A4Y2SI70"/>
<protein>
    <submittedName>
        <fullName evidence="2">Uncharacterized protein</fullName>
    </submittedName>
</protein>
<sequence length="272" mass="31106">MVCWLTSKTFEVDFELLHVVIGDQDKSWAPHIACQSCCSNMTSWLKGSRDMPFAIPMIWREPKDHSTDYYFCLTDISGITSHSRHTVVYPNLPSAIRPVPRSLELPIPKPPETWSLADDRLICCARSRNTSLPCLKRDVRNDRGTRIRTPSFGREKTINVPRSKGETLPTQLGYENRPVDDNDDTVPDSVVLEETEDDQNPMYADVQTSPMSHLISQSDLNDLVRDLNLSKNQSELLASRLKEWNLLEKETKRVLSVNGNRIFKISFPKMVM</sequence>
<dbReference type="OrthoDB" id="8063408at2759"/>
<comment type="caution">
    <text evidence="2">The sequence shown here is derived from an EMBL/GenBank/DDBJ whole genome shotgun (WGS) entry which is preliminary data.</text>
</comment>
<gene>
    <name evidence="2" type="ORF">AVEN_200841_1</name>
</gene>
<organism evidence="2 3">
    <name type="scientific">Araneus ventricosus</name>
    <name type="common">Orbweaver spider</name>
    <name type="synonym">Epeira ventricosa</name>
    <dbReference type="NCBI Taxonomy" id="182803"/>
    <lineage>
        <taxon>Eukaryota</taxon>
        <taxon>Metazoa</taxon>
        <taxon>Ecdysozoa</taxon>
        <taxon>Arthropoda</taxon>
        <taxon>Chelicerata</taxon>
        <taxon>Arachnida</taxon>
        <taxon>Araneae</taxon>
        <taxon>Araneomorphae</taxon>
        <taxon>Entelegynae</taxon>
        <taxon>Araneoidea</taxon>
        <taxon>Araneidae</taxon>
        <taxon>Araneus</taxon>
    </lineage>
</organism>
<evidence type="ECO:0000313" key="2">
    <source>
        <dbReference type="EMBL" id="GBN86959.1"/>
    </source>
</evidence>
<proteinExistence type="predicted"/>
<evidence type="ECO:0000256" key="1">
    <source>
        <dbReference type="SAM" id="MobiDB-lite"/>
    </source>
</evidence>
<accession>A0A4Y2SI70</accession>
<name>A0A4Y2SI70_ARAVE</name>
<feature type="region of interest" description="Disordered" evidence="1">
    <location>
        <begin position="163"/>
        <end position="185"/>
    </location>
</feature>
<dbReference type="EMBL" id="BGPR01021555">
    <property type="protein sequence ID" value="GBN86959.1"/>
    <property type="molecule type" value="Genomic_DNA"/>
</dbReference>
<dbReference type="Proteomes" id="UP000499080">
    <property type="component" value="Unassembled WGS sequence"/>
</dbReference>
<keyword evidence="3" id="KW-1185">Reference proteome</keyword>
<reference evidence="2 3" key="1">
    <citation type="journal article" date="2019" name="Sci. Rep.">
        <title>Orb-weaving spider Araneus ventricosus genome elucidates the spidroin gene catalogue.</title>
        <authorList>
            <person name="Kono N."/>
            <person name="Nakamura H."/>
            <person name="Ohtoshi R."/>
            <person name="Moran D.A.P."/>
            <person name="Shinohara A."/>
            <person name="Yoshida Y."/>
            <person name="Fujiwara M."/>
            <person name="Mori M."/>
            <person name="Tomita M."/>
            <person name="Arakawa K."/>
        </authorList>
    </citation>
    <scope>NUCLEOTIDE SEQUENCE [LARGE SCALE GENOMIC DNA]</scope>
</reference>
<evidence type="ECO:0000313" key="3">
    <source>
        <dbReference type="Proteomes" id="UP000499080"/>
    </source>
</evidence>